<keyword evidence="3" id="KW-0812">Transmembrane</keyword>
<protein>
    <submittedName>
        <fullName evidence="4">Competence type IV pilus major pilin ComGC</fullName>
    </submittedName>
</protein>
<feature type="transmembrane region" description="Helical" evidence="3">
    <location>
        <begin position="29"/>
        <end position="52"/>
    </location>
</feature>
<evidence type="ECO:0000256" key="3">
    <source>
        <dbReference type="SAM" id="Phobius"/>
    </source>
</evidence>
<comment type="subcellular location">
    <subcellularLocation>
        <location evidence="1">Cell surface</location>
    </subcellularLocation>
</comment>
<organism evidence="4 5">
    <name type="scientific">Marinilactibacillus psychrotolerans</name>
    <dbReference type="NCBI Taxonomy" id="191770"/>
    <lineage>
        <taxon>Bacteria</taxon>
        <taxon>Bacillati</taxon>
        <taxon>Bacillota</taxon>
        <taxon>Bacilli</taxon>
        <taxon>Lactobacillales</taxon>
        <taxon>Carnobacteriaceae</taxon>
        <taxon>Marinilactibacillus</taxon>
    </lineage>
</organism>
<reference evidence="4 5" key="1">
    <citation type="submission" date="2024-08" db="EMBL/GenBank/DDBJ databases">
        <authorList>
            <person name="Arias E."/>
        </authorList>
    </citation>
    <scope>NUCLEOTIDE SEQUENCE [LARGE SCALE GENOMIC DNA]</scope>
    <source>
        <strain evidence="4 5">FAM 24106</strain>
    </source>
</reference>
<accession>A0ABW8UK32</accession>
<keyword evidence="2" id="KW-0178">Competence</keyword>
<dbReference type="EMBL" id="JBGQQK010000023">
    <property type="protein sequence ID" value="MFL2103271.1"/>
    <property type="molecule type" value="Genomic_DNA"/>
</dbReference>
<dbReference type="Proteomes" id="UP001625374">
    <property type="component" value="Unassembled WGS sequence"/>
</dbReference>
<dbReference type="NCBIfam" id="TIGR02532">
    <property type="entry name" value="IV_pilin_GFxxxE"/>
    <property type="match status" value="1"/>
</dbReference>
<dbReference type="Pfam" id="PF07963">
    <property type="entry name" value="N_methyl"/>
    <property type="match status" value="1"/>
</dbReference>
<dbReference type="InterPro" id="IPR045584">
    <property type="entry name" value="Pilin-like"/>
</dbReference>
<dbReference type="Gene3D" id="3.30.700.10">
    <property type="entry name" value="Glycoprotein, Type 4 Pilin"/>
    <property type="match status" value="1"/>
</dbReference>
<keyword evidence="3" id="KW-1133">Transmembrane helix</keyword>
<proteinExistence type="predicted"/>
<sequence>MEPFIMSLGDGSDAKKVIKINDGFTLIELLATLVILGIILAISVPSIGSVIARAEEKACHSNQQLIEDGYKRLMLYENFDMTITAYMDSNQLEQCPGHGIYTYVDDQITCSKHLRVDEGQIEPEEVPWL</sequence>
<dbReference type="SUPFAM" id="SSF54523">
    <property type="entry name" value="Pili subunits"/>
    <property type="match status" value="1"/>
</dbReference>
<evidence type="ECO:0000313" key="5">
    <source>
        <dbReference type="Proteomes" id="UP001625374"/>
    </source>
</evidence>
<keyword evidence="3" id="KW-0472">Membrane</keyword>
<keyword evidence="5" id="KW-1185">Reference proteome</keyword>
<evidence type="ECO:0000256" key="2">
    <source>
        <dbReference type="ARBA" id="ARBA00023287"/>
    </source>
</evidence>
<evidence type="ECO:0000256" key="1">
    <source>
        <dbReference type="ARBA" id="ARBA00004241"/>
    </source>
</evidence>
<dbReference type="InterPro" id="IPR012902">
    <property type="entry name" value="N_methyl_site"/>
</dbReference>
<gene>
    <name evidence="4" type="ORF">ACEN37_08375</name>
</gene>
<comment type="caution">
    <text evidence="4">The sequence shown here is derived from an EMBL/GenBank/DDBJ whole genome shotgun (WGS) entry which is preliminary data.</text>
</comment>
<evidence type="ECO:0000313" key="4">
    <source>
        <dbReference type="EMBL" id="MFL2103271.1"/>
    </source>
</evidence>
<name>A0ABW8UK32_9LACT</name>